<dbReference type="AlphaFoldDB" id="A0A1B8NY32"/>
<reference evidence="2 3" key="1">
    <citation type="submission" date="2016-06" db="EMBL/GenBank/DDBJ databases">
        <title>Genome sequence of halotolerant plant growth promoting strain of Halomonas elongata HEK1 isolated from salterns of Rann of Kutch, Gujarat, India.</title>
        <authorList>
            <person name="Gaba S."/>
            <person name="Singh R.N."/>
            <person name="Abrol S."/>
            <person name="Kaushik R."/>
            <person name="Saxena A.K."/>
        </authorList>
    </citation>
    <scope>NUCLEOTIDE SEQUENCE [LARGE SCALE GENOMIC DNA]</scope>
    <source>
        <strain evidence="2 3">HEK1</strain>
    </source>
</reference>
<keyword evidence="1" id="KW-0472">Membrane</keyword>
<keyword evidence="1" id="KW-0812">Transmembrane</keyword>
<feature type="transmembrane region" description="Helical" evidence="1">
    <location>
        <begin position="39"/>
        <end position="59"/>
    </location>
</feature>
<sequence length="163" mass="18378">MKPTEHQRLRVDMALMSAFLLIESGLIWGMTRQTTLADFYWYLVTFVALLLLLPLRLCRTLPAHLPQAGRNDRPNRIIDVIGWVLVALLPSVMALVFSLQGWMWAQRAYRHLSHSEGLHYLDASAYVGSFVGLTAFLLVATLFCVGQSCRMIAVVSRPSTTSR</sequence>
<evidence type="ECO:0000313" key="3">
    <source>
        <dbReference type="Proteomes" id="UP000092504"/>
    </source>
</evidence>
<name>A0A1B8NY32_HALEL</name>
<dbReference type="EMBL" id="MAJD01000002">
    <property type="protein sequence ID" value="OBX34873.1"/>
    <property type="molecule type" value="Genomic_DNA"/>
</dbReference>
<dbReference type="Proteomes" id="UP000092504">
    <property type="component" value="Unassembled WGS sequence"/>
</dbReference>
<keyword evidence="1" id="KW-1133">Transmembrane helix</keyword>
<evidence type="ECO:0000256" key="1">
    <source>
        <dbReference type="SAM" id="Phobius"/>
    </source>
</evidence>
<feature type="transmembrane region" description="Helical" evidence="1">
    <location>
        <begin position="123"/>
        <end position="145"/>
    </location>
</feature>
<protein>
    <submittedName>
        <fullName evidence="2">Uncharacterized protein</fullName>
    </submittedName>
</protein>
<gene>
    <name evidence="2" type="ORF">A8U91_03936</name>
</gene>
<evidence type="ECO:0000313" key="2">
    <source>
        <dbReference type="EMBL" id="OBX34873.1"/>
    </source>
</evidence>
<accession>A0A1B8NY32</accession>
<feature type="transmembrane region" description="Helical" evidence="1">
    <location>
        <begin position="80"/>
        <end position="103"/>
    </location>
</feature>
<proteinExistence type="predicted"/>
<organism evidence="2 3">
    <name type="scientific">Halomonas elongata</name>
    <dbReference type="NCBI Taxonomy" id="2746"/>
    <lineage>
        <taxon>Bacteria</taxon>
        <taxon>Pseudomonadati</taxon>
        <taxon>Pseudomonadota</taxon>
        <taxon>Gammaproteobacteria</taxon>
        <taxon>Oceanospirillales</taxon>
        <taxon>Halomonadaceae</taxon>
        <taxon>Halomonas</taxon>
    </lineage>
</organism>
<comment type="caution">
    <text evidence="2">The sequence shown here is derived from an EMBL/GenBank/DDBJ whole genome shotgun (WGS) entry which is preliminary data.</text>
</comment>